<dbReference type="EMBL" id="KI913171">
    <property type="protein sequence ID" value="ETV69830.1"/>
    <property type="molecule type" value="Genomic_DNA"/>
</dbReference>
<dbReference type="AlphaFoldDB" id="W4FQQ7"/>
<accession>W4FQQ7</accession>
<dbReference type="GeneID" id="20816449"/>
<protein>
    <submittedName>
        <fullName evidence="2">Uncharacterized protein</fullName>
    </submittedName>
</protein>
<evidence type="ECO:0000313" key="2">
    <source>
        <dbReference type="EMBL" id="ETV69830.1"/>
    </source>
</evidence>
<organism evidence="2">
    <name type="scientific">Aphanomyces astaci</name>
    <name type="common">Crayfish plague agent</name>
    <dbReference type="NCBI Taxonomy" id="112090"/>
    <lineage>
        <taxon>Eukaryota</taxon>
        <taxon>Sar</taxon>
        <taxon>Stramenopiles</taxon>
        <taxon>Oomycota</taxon>
        <taxon>Saprolegniomycetes</taxon>
        <taxon>Saprolegniales</taxon>
        <taxon>Verrucalvaceae</taxon>
        <taxon>Aphanomyces</taxon>
    </lineage>
</organism>
<reference evidence="2" key="1">
    <citation type="submission" date="2013-12" db="EMBL/GenBank/DDBJ databases">
        <title>The Genome Sequence of Aphanomyces astaci APO3.</title>
        <authorList>
            <consortium name="The Broad Institute Genomics Platform"/>
            <person name="Russ C."/>
            <person name="Tyler B."/>
            <person name="van West P."/>
            <person name="Dieguez-Uribeondo J."/>
            <person name="Young S.K."/>
            <person name="Zeng Q."/>
            <person name="Gargeya S."/>
            <person name="Fitzgerald M."/>
            <person name="Abouelleil A."/>
            <person name="Alvarado L."/>
            <person name="Chapman S.B."/>
            <person name="Gainer-Dewar J."/>
            <person name="Goldberg J."/>
            <person name="Griggs A."/>
            <person name="Gujja S."/>
            <person name="Hansen M."/>
            <person name="Howarth C."/>
            <person name="Imamovic A."/>
            <person name="Ireland A."/>
            <person name="Larimer J."/>
            <person name="McCowan C."/>
            <person name="Murphy C."/>
            <person name="Pearson M."/>
            <person name="Poon T.W."/>
            <person name="Priest M."/>
            <person name="Roberts A."/>
            <person name="Saif S."/>
            <person name="Shea T."/>
            <person name="Sykes S."/>
            <person name="Wortman J."/>
            <person name="Nusbaum C."/>
            <person name="Birren B."/>
        </authorList>
    </citation>
    <scope>NUCLEOTIDE SEQUENCE [LARGE SCALE GENOMIC DNA]</scope>
    <source>
        <strain evidence="2">APO3</strain>
    </source>
</reference>
<sequence>MSQQTQIWGWDIHIRPVRNADKSKCSADNLGPAADVNAAAAMCFVADIASAVNAGDSRSDAAVDAGMSKQRDRRAFCSHDSWTRFTSTGILGGRYKHRLQCGIEGIVQHQVIYIISLVLQPPSLSKGAKNARKKSANQDAMTASK</sequence>
<gene>
    <name evidence="2" type="ORF">H257_14453</name>
</gene>
<dbReference type="RefSeq" id="XP_009840568.1">
    <property type="nucleotide sequence ID" value="XM_009842266.1"/>
</dbReference>
<feature type="region of interest" description="Disordered" evidence="1">
    <location>
        <begin position="125"/>
        <end position="145"/>
    </location>
</feature>
<proteinExistence type="predicted"/>
<evidence type="ECO:0000256" key="1">
    <source>
        <dbReference type="SAM" id="MobiDB-lite"/>
    </source>
</evidence>
<dbReference type="VEuPathDB" id="FungiDB:H257_14453"/>
<name>W4FQQ7_APHAT</name>